<dbReference type="EMBL" id="DF838632">
    <property type="protein sequence ID" value="GAT43127.1"/>
    <property type="molecule type" value="Genomic_DNA"/>
</dbReference>
<feature type="region of interest" description="Disordered" evidence="1">
    <location>
        <begin position="511"/>
        <end position="554"/>
    </location>
</feature>
<proteinExistence type="predicted"/>
<feature type="region of interest" description="Disordered" evidence="1">
    <location>
        <begin position="74"/>
        <end position="101"/>
    </location>
</feature>
<dbReference type="Proteomes" id="UP000815677">
    <property type="component" value="Unassembled WGS sequence"/>
</dbReference>
<evidence type="ECO:0000313" key="3">
    <source>
        <dbReference type="EMBL" id="GAT43127.1"/>
    </source>
</evidence>
<evidence type="ECO:0000313" key="4">
    <source>
        <dbReference type="Proteomes" id="UP000815677"/>
    </source>
</evidence>
<feature type="compositionally biased region" description="Polar residues" evidence="1">
    <location>
        <begin position="538"/>
        <end position="549"/>
    </location>
</feature>
<feature type="region of interest" description="Disordered" evidence="1">
    <location>
        <begin position="248"/>
        <end position="399"/>
    </location>
</feature>
<gene>
    <name evidence="3" type="ORF">MCHLO_00820</name>
</gene>
<accession>A0ABQ0KW46</accession>
<reference evidence="3" key="1">
    <citation type="submission" date="2014-09" db="EMBL/GenBank/DDBJ databases">
        <title>Genome sequence of the luminous mushroom Mycena chlorophos for searching fungal bioluminescence genes.</title>
        <authorList>
            <person name="Tanaka Y."/>
            <person name="Kasuga D."/>
            <person name="Oba Y."/>
            <person name="Hase S."/>
            <person name="Sato K."/>
            <person name="Oba Y."/>
            <person name="Sakakibara Y."/>
        </authorList>
    </citation>
    <scope>NUCLEOTIDE SEQUENCE</scope>
</reference>
<sequence length="677" mass="71946">MASNTGLVGIIIFLLLIILGGAGVGTWWYLRRRKQRQSGDTESRGVYGDVFGMDYDEEESRKGTMKTEEKVFGLSVGRRSESRSRAATPKPSRRVSTFFDDSAPPEDVGLLYTPPAYSRSHLRVHSDETLPPLPSSFSSVASSSHLRSGSEPFIAFGRPFPISPPTSRPTTPGSAGRPFTPNRPGTPRSAALSPNRPGTPSRPGTPKLEISIPASPPTSAPLRMPKPVAQSMPSAFPVSTAFRKSVAPSSAASGNDGLTPMVTPGPEAYFAARQPGTSQHAKLKSAPGSMHVARQASLGDRRNSVLPLVGGKRLSRDAGMVKGPRAPALSKRGSGSSRSSTKMTGTATTRQDTLDDIPPFTIPSPPSSSLRRKPSVPFSAVEPPPSYLHYEPDDADRGLGTSVGTGFSSVLTQYFANLTSSSSPTEAVPPLPPLPAEYQRQNHSRHPGPQRFPSSVDDPEFADEDLDMEHLATPASGTGSATSQLSRLLSFYLGSNGRSRKASVPFSVVSHDEDGDHEGLIPGPTRSSTKSGGGRSRLVSTATVSSQGGRTPVSAVQAMRDAAGGFERRLRLTRINFNEKGIGPTSDAADISIQACLLTTTMNRGPIILTIDEAEYLLDQMVCMDINPSPLSAPGLSEIQPPPSADDDEMVKKLRQRLKDLLTELRSGAEGTTKTTA</sequence>
<feature type="compositionally biased region" description="Low complexity" evidence="1">
    <location>
        <begin position="330"/>
        <end position="346"/>
    </location>
</feature>
<protein>
    <submittedName>
        <fullName evidence="3">Uncharacterized protein</fullName>
    </submittedName>
</protein>
<keyword evidence="2" id="KW-0472">Membrane</keyword>
<name>A0ABQ0KW46_MYCCL</name>
<feature type="transmembrane region" description="Helical" evidence="2">
    <location>
        <begin position="6"/>
        <end position="30"/>
    </location>
</feature>
<evidence type="ECO:0000256" key="1">
    <source>
        <dbReference type="SAM" id="MobiDB-lite"/>
    </source>
</evidence>
<feature type="region of interest" description="Disordered" evidence="1">
    <location>
        <begin position="420"/>
        <end position="461"/>
    </location>
</feature>
<keyword evidence="2" id="KW-0812">Transmembrane</keyword>
<organism evidence="3 4">
    <name type="scientific">Mycena chlorophos</name>
    <name type="common">Agaric fungus</name>
    <name type="synonym">Agaricus chlorophos</name>
    <dbReference type="NCBI Taxonomy" id="658473"/>
    <lineage>
        <taxon>Eukaryota</taxon>
        <taxon>Fungi</taxon>
        <taxon>Dikarya</taxon>
        <taxon>Basidiomycota</taxon>
        <taxon>Agaricomycotina</taxon>
        <taxon>Agaricomycetes</taxon>
        <taxon>Agaricomycetidae</taxon>
        <taxon>Agaricales</taxon>
        <taxon>Marasmiineae</taxon>
        <taxon>Mycenaceae</taxon>
        <taxon>Mycena</taxon>
    </lineage>
</organism>
<feature type="region of interest" description="Disordered" evidence="1">
    <location>
        <begin position="155"/>
        <end position="228"/>
    </location>
</feature>
<evidence type="ECO:0000256" key="2">
    <source>
        <dbReference type="SAM" id="Phobius"/>
    </source>
</evidence>
<keyword evidence="4" id="KW-1185">Reference proteome</keyword>
<keyword evidence="2" id="KW-1133">Transmembrane helix</keyword>